<sequence length="146" mass="15760">MTATETFGTGKFTFTVTKAASIPEPVKPAPKVPQGLPFKDWFETAEHADHIFVPSSFWTAPKEEGGRGANVAADKVNAYARNKIREQFNTWRDKAKPADGGANPRDACKLSIFPRRAGDRMDGASPPFAEDGLSLFFVQSAGTGAL</sequence>
<organism evidence="1 2">
    <name type="scientific">Methylobacterium marchantiae</name>
    <dbReference type="NCBI Taxonomy" id="600331"/>
    <lineage>
        <taxon>Bacteria</taxon>
        <taxon>Pseudomonadati</taxon>
        <taxon>Pseudomonadota</taxon>
        <taxon>Alphaproteobacteria</taxon>
        <taxon>Hyphomicrobiales</taxon>
        <taxon>Methylobacteriaceae</taxon>
        <taxon>Methylobacterium</taxon>
    </lineage>
</organism>
<evidence type="ECO:0000313" key="2">
    <source>
        <dbReference type="Proteomes" id="UP001597176"/>
    </source>
</evidence>
<dbReference type="Proteomes" id="UP001597176">
    <property type="component" value="Unassembled WGS sequence"/>
</dbReference>
<comment type="caution">
    <text evidence="1">The sequence shown here is derived from an EMBL/GenBank/DDBJ whole genome shotgun (WGS) entry which is preliminary data.</text>
</comment>
<proteinExistence type="predicted"/>
<protein>
    <submittedName>
        <fullName evidence="1">Uncharacterized protein</fullName>
    </submittedName>
</protein>
<dbReference type="EMBL" id="JBHTND010000030">
    <property type="protein sequence ID" value="MFD1303504.1"/>
    <property type="molecule type" value="Genomic_DNA"/>
</dbReference>
<name>A0ABW3X4F0_9HYPH</name>
<keyword evidence="2" id="KW-1185">Reference proteome</keyword>
<evidence type="ECO:0000313" key="1">
    <source>
        <dbReference type="EMBL" id="MFD1303504.1"/>
    </source>
</evidence>
<dbReference type="RefSeq" id="WP_238208529.1">
    <property type="nucleotide sequence ID" value="NZ_JBHTND010000030.1"/>
</dbReference>
<reference evidence="2" key="1">
    <citation type="journal article" date="2019" name="Int. J. Syst. Evol. Microbiol.">
        <title>The Global Catalogue of Microorganisms (GCM) 10K type strain sequencing project: providing services to taxonomists for standard genome sequencing and annotation.</title>
        <authorList>
            <consortium name="The Broad Institute Genomics Platform"/>
            <consortium name="The Broad Institute Genome Sequencing Center for Infectious Disease"/>
            <person name="Wu L."/>
            <person name="Ma J."/>
        </authorList>
    </citation>
    <scope>NUCLEOTIDE SEQUENCE [LARGE SCALE GENOMIC DNA]</scope>
    <source>
        <strain evidence="2">CCUG 56108</strain>
    </source>
</reference>
<gene>
    <name evidence="1" type="ORF">ACFQ4G_18180</name>
</gene>
<accession>A0ABW3X4F0</accession>